<dbReference type="AlphaFoldDB" id="A0A371JL92"/>
<dbReference type="OrthoDB" id="1491099at2"/>
<dbReference type="Gene3D" id="3.55.50.10">
    <property type="entry name" value="Baseplate protein-like domains"/>
    <property type="match status" value="1"/>
</dbReference>
<evidence type="ECO:0000313" key="1">
    <source>
        <dbReference type="EMBL" id="RDY57720.1"/>
    </source>
</evidence>
<dbReference type="Gene3D" id="3.30.1920.10">
    <property type="entry name" value="Baseplate protein-like domains - 2 layer sandwich fold"/>
    <property type="match status" value="1"/>
</dbReference>
<evidence type="ECO:0008006" key="3">
    <source>
        <dbReference type="Google" id="ProtNLM"/>
    </source>
</evidence>
<accession>A0A371JL92</accession>
<keyword evidence="2" id="KW-1185">Reference proteome</keyword>
<organism evidence="1 2">
    <name type="scientific">Flagellimonas nanhaiensis</name>
    <dbReference type="NCBI Taxonomy" id="2292706"/>
    <lineage>
        <taxon>Bacteria</taxon>
        <taxon>Pseudomonadati</taxon>
        <taxon>Bacteroidota</taxon>
        <taxon>Flavobacteriia</taxon>
        <taxon>Flavobacteriales</taxon>
        <taxon>Flavobacteriaceae</taxon>
        <taxon>Flagellimonas</taxon>
    </lineage>
</organism>
<dbReference type="RefSeq" id="WP_116185819.1">
    <property type="nucleotide sequence ID" value="NZ_QTJX01000007.1"/>
</dbReference>
<protein>
    <recommendedName>
        <fullName evidence="3">Phage tail protein</fullName>
    </recommendedName>
</protein>
<name>A0A371JL92_9FLAO</name>
<dbReference type="Gene3D" id="2.30.300.10">
    <property type="entry name" value="Baseplate protein-like domain - beta roll fold"/>
    <property type="match status" value="1"/>
</dbReference>
<proteinExistence type="predicted"/>
<evidence type="ECO:0000313" key="2">
    <source>
        <dbReference type="Proteomes" id="UP000261828"/>
    </source>
</evidence>
<dbReference type="SUPFAM" id="SSF69279">
    <property type="entry name" value="Phage tail proteins"/>
    <property type="match status" value="2"/>
</dbReference>
<gene>
    <name evidence="1" type="ORF">DX873_17635</name>
</gene>
<dbReference type="InterPro" id="IPR023399">
    <property type="entry name" value="Baseplate-like_2-layer_sand"/>
</dbReference>
<sequence>MKIKVNGSEFKFFNDITISLQLDTVASAFSFTARFNPQNESHRELFKPLSYQDVEIFKDDGTLLLTGTVLNQSHKSDKDPNLVSLSGYSKGGILEDCTIPLDSYPLESLNRSLKEITEKLLKIFCLNLKISSNVLNQANAVYSKTSAEPSDSVAGYLSKLTAQRNIVLSHNEKGDIVFFRPNTSAAPKLFITKENSVNMGWSVNGQSFHSSVEVIRQPSDDNGGVSLADKAINPLVGKYRPTVSVLSSGKETDTKLAADNKMASELSNLKLSVGFEKFIEVSPGDIVEVQNDEVYLYNRTRFMASTVSISENETGYKTSLTLVLPETFTGEPPKPIFQ</sequence>
<dbReference type="Proteomes" id="UP000261828">
    <property type="component" value="Unassembled WGS sequence"/>
</dbReference>
<reference evidence="1 2" key="1">
    <citation type="submission" date="2018-08" db="EMBL/GenBank/DDBJ databases">
        <title>Muricauda nanhaiensis sp. nov., isolated from seawater of the South China Sea.</title>
        <authorList>
            <person name="Dang Y."/>
        </authorList>
    </citation>
    <scope>NUCLEOTIDE SEQUENCE [LARGE SCALE GENOMIC DNA]</scope>
    <source>
        <strain evidence="1 2">SM1704</strain>
    </source>
</reference>
<comment type="caution">
    <text evidence="1">The sequence shown here is derived from an EMBL/GenBank/DDBJ whole genome shotgun (WGS) entry which is preliminary data.</text>
</comment>
<dbReference type="EMBL" id="QTJX01000007">
    <property type="protein sequence ID" value="RDY57720.1"/>
    <property type="molecule type" value="Genomic_DNA"/>
</dbReference>